<keyword evidence="3" id="KW-1185">Reference proteome</keyword>
<reference evidence="2" key="2">
    <citation type="submission" date="2019-10" db="EMBL/GenBank/DDBJ databases">
        <title>Conservation and host-specific expression of non-tandemly repeated heterogenous ribosome RNA gene in arbuscular mycorrhizal fungi.</title>
        <authorList>
            <person name="Maeda T."/>
            <person name="Kobayashi Y."/>
            <person name="Nakagawa T."/>
            <person name="Ezawa T."/>
            <person name="Yamaguchi K."/>
            <person name="Bino T."/>
            <person name="Nishimoto Y."/>
            <person name="Shigenobu S."/>
            <person name="Kawaguchi M."/>
        </authorList>
    </citation>
    <scope>NUCLEOTIDE SEQUENCE</scope>
    <source>
        <strain evidence="2">HR1</strain>
    </source>
</reference>
<dbReference type="AlphaFoldDB" id="A0A2Z6S4R3"/>
<reference evidence="1 3" key="1">
    <citation type="submission" date="2017-11" db="EMBL/GenBank/DDBJ databases">
        <title>The genome of Rhizophagus clarus HR1 reveals common genetic basis of auxotrophy among arbuscular mycorrhizal fungi.</title>
        <authorList>
            <person name="Kobayashi Y."/>
        </authorList>
    </citation>
    <scope>NUCLEOTIDE SEQUENCE [LARGE SCALE GENOMIC DNA]</scope>
    <source>
        <strain evidence="1 3">HR1</strain>
    </source>
</reference>
<keyword evidence="2" id="KW-0808">Transferase</keyword>
<accession>A0A2Z6S4R3</accession>
<dbReference type="GO" id="GO:0016301">
    <property type="term" value="F:kinase activity"/>
    <property type="evidence" value="ECO:0007669"/>
    <property type="project" value="UniProtKB-KW"/>
</dbReference>
<dbReference type="EMBL" id="BLAL01000197">
    <property type="protein sequence ID" value="GES91067.1"/>
    <property type="molecule type" value="Genomic_DNA"/>
</dbReference>
<sequence>MSDNIKIKKYYKLKSRFSDIQQINEELSLDTIQNFDKIKEKEIEPTIQNIHENIFEEDLSIVIDNLVNFYFKEINEGKDYNLRQQHILNYLNEHKINLQEINNWLLNNQNDSNSIYLLGYFNCNGIGIDVNKQKAFKLYEKAVELENKAAQFDFAIMHMQGKVVGKNHDKTFELSKKLAEKEYPGGITLLGHCYDKGIGTDTNLQKAFELYQKSADLGNICGINNLGCYYNHGVGTDINKQKAVELYQKAADSGYNIAQYNLALMYENGNGIKKDIIKAIYWYKKSAKQNYTNAQNKLKELLNE</sequence>
<dbReference type="InterPro" id="IPR052945">
    <property type="entry name" value="Mitotic_Regulator"/>
</dbReference>
<name>A0A2Z6S4R3_9GLOM</name>
<dbReference type="Gene3D" id="1.25.40.10">
    <property type="entry name" value="Tetratricopeptide repeat domain"/>
    <property type="match status" value="1"/>
</dbReference>
<protein>
    <submittedName>
        <fullName evidence="2">Kinase-like domain-containing protein</fullName>
    </submittedName>
</protein>
<comment type="caution">
    <text evidence="1">The sequence shown here is derived from an EMBL/GenBank/DDBJ whole genome shotgun (WGS) entry which is preliminary data.</text>
</comment>
<dbReference type="OrthoDB" id="2425131at2759"/>
<dbReference type="PANTHER" id="PTHR43628">
    <property type="entry name" value="ACTIVATOR OF C KINASE PROTEIN 1-RELATED"/>
    <property type="match status" value="1"/>
</dbReference>
<dbReference type="SMART" id="SM00671">
    <property type="entry name" value="SEL1"/>
    <property type="match status" value="5"/>
</dbReference>
<gene>
    <name evidence="2" type="ORF">RCL2_001789900</name>
    <name evidence="1" type="ORF">RclHR1_09520009</name>
</gene>
<dbReference type="SUPFAM" id="SSF81901">
    <property type="entry name" value="HCP-like"/>
    <property type="match status" value="1"/>
</dbReference>
<proteinExistence type="predicted"/>
<organism evidence="1 3">
    <name type="scientific">Rhizophagus clarus</name>
    <dbReference type="NCBI Taxonomy" id="94130"/>
    <lineage>
        <taxon>Eukaryota</taxon>
        <taxon>Fungi</taxon>
        <taxon>Fungi incertae sedis</taxon>
        <taxon>Mucoromycota</taxon>
        <taxon>Glomeromycotina</taxon>
        <taxon>Glomeromycetes</taxon>
        <taxon>Glomerales</taxon>
        <taxon>Glomeraceae</taxon>
        <taxon>Rhizophagus</taxon>
    </lineage>
</organism>
<dbReference type="EMBL" id="BEXD01004373">
    <property type="protein sequence ID" value="GBC10324.1"/>
    <property type="molecule type" value="Genomic_DNA"/>
</dbReference>
<evidence type="ECO:0000313" key="3">
    <source>
        <dbReference type="Proteomes" id="UP000247702"/>
    </source>
</evidence>
<keyword evidence="2" id="KW-0418">Kinase</keyword>
<dbReference type="PANTHER" id="PTHR43628:SF1">
    <property type="entry name" value="CHITIN SYNTHASE REGULATORY FACTOR 2-RELATED"/>
    <property type="match status" value="1"/>
</dbReference>
<dbReference type="InterPro" id="IPR011990">
    <property type="entry name" value="TPR-like_helical_dom_sf"/>
</dbReference>
<evidence type="ECO:0000313" key="2">
    <source>
        <dbReference type="EMBL" id="GES91067.1"/>
    </source>
</evidence>
<dbReference type="InterPro" id="IPR006597">
    <property type="entry name" value="Sel1-like"/>
</dbReference>
<dbReference type="Proteomes" id="UP000247702">
    <property type="component" value="Unassembled WGS sequence"/>
</dbReference>
<dbReference type="Proteomes" id="UP000615446">
    <property type="component" value="Unassembled WGS sequence"/>
</dbReference>
<evidence type="ECO:0000313" key="1">
    <source>
        <dbReference type="EMBL" id="GBC10324.1"/>
    </source>
</evidence>
<dbReference type="Pfam" id="PF08238">
    <property type="entry name" value="Sel1"/>
    <property type="match status" value="5"/>
</dbReference>